<organism evidence="3 4">
    <name type="scientific">Botryosphaeria dothidea</name>
    <dbReference type="NCBI Taxonomy" id="55169"/>
    <lineage>
        <taxon>Eukaryota</taxon>
        <taxon>Fungi</taxon>
        <taxon>Dikarya</taxon>
        <taxon>Ascomycota</taxon>
        <taxon>Pezizomycotina</taxon>
        <taxon>Dothideomycetes</taxon>
        <taxon>Dothideomycetes incertae sedis</taxon>
        <taxon>Botryosphaeriales</taxon>
        <taxon>Botryosphaeriaceae</taxon>
        <taxon>Botryosphaeria</taxon>
    </lineage>
</organism>
<gene>
    <name evidence="3" type="ORF">GTA08_BOTSDO06013</name>
</gene>
<dbReference type="AlphaFoldDB" id="A0A8H4N2U5"/>
<dbReference type="InterPro" id="IPR029498">
    <property type="entry name" value="HeLo_dom"/>
</dbReference>
<evidence type="ECO:0000259" key="2">
    <source>
        <dbReference type="Pfam" id="PF14479"/>
    </source>
</evidence>
<proteinExistence type="predicted"/>
<evidence type="ECO:0000256" key="1">
    <source>
        <dbReference type="SAM" id="MobiDB-lite"/>
    </source>
</evidence>
<accession>A0A8H4N2U5</accession>
<comment type="caution">
    <text evidence="3">The sequence shown here is derived from an EMBL/GenBank/DDBJ whole genome shotgun (WGS) entry which is preliminary data.</text>
</comment>
<reference evidence="3" key="1">
    <citation type="submission" date="2020-04" db="EMBL/GenBank/DDBJ databases">
        <title>Genome Assembly and Annotation of Botryosphaeria dothidea sdau 11-99, a Latent Pathogen of Apple Fruit Ring Rot in China.</title>
        <authorList>
            <person name="Yu C."/>
            <person name="Diao Y."/>
            <person name="Lu Q."/>
            <person name="Zhao J."/>
            <person name="Cui S."/>
            <person name="Peng C."/>
            <person name="He B."/>
            <person name="Liu H."/>
        </authorList>
    </citation>
    <scope>NUCLEOTIDE SEQUENCE [LARGE SCALE GENOMIC DNA]</scope>
    <source>
        <strain evidence="3">Sdau11-99</strain>
    </source>
</reference>
<dbReference type="PANTHER" id="PTHR37542">
    <property type="entry name" value="HELO DOMAIN-CONTAINING PROTEIN-RELATED"/>
    <property type="match status" value="1"/>
</dbReference>
<dbReference type="Gene3D" id="1.20.120.1020">
    <property type="entry name" value="Prion-inhibition and propagation, HeLo domain"/>
    <property type="match status" value="1"/>
</dbReference>
<sequence length="423" mass="48010">MPADCKSLQLELEIQHTRLLDWGDLAGLSSESDFATFDRTLQMNRGVIMALLSELKTLLKRMRRTSLKYGEPSRDSLRTVEDGAHGRKEVVVNIDLSEYRSVFNSSSISSERKKGLMGFTHIFKLGKNMKSVAKDPKQLRWAISDREKFGKDLNKLGKLIDYLHETLGDHKRDALLQATHEIKIAMVQMSETTGQIKQLLEAGKPTSLHNSDDSQSSISDDTTVRELPDDETLETPSRTRDSIFRNLAEFKIRVMEVDLFSTSSIHGPLSKDIEDIAFADSEELDAELEDRSIGTFAQKPVWVEWKICEPSATVAVDELRGHVRRLTALLNDRHLPLEFCVPRCLGYVEKEDQRKFGLIFRYPESGFQGVRRPQTLLDAFENKKPTLEERIKLCCSSLGNLLNAQHILACLGRENEDVEDSDI</sequence>
<keyword evidence="4" id="KW-1185">Reference proteome</keyword>
<dbReference type="EMBL" id="WWBZ02000033">
    <property type="protein sequence ID" value="KAF4306955.1"/>
    <property type="molecule type" value="Genomic_DNA"/>
</dbReference>
<feature type="region of interest" description="Disordered" evidence="1">
    <location>
        <begin position="205"/>
        <end position="238"/>
    </location>
</feature>
<dbReference type="PANTHER" id="PTHR37542:SF3">
    <property type="entry name" value="PRION-INHIBITION AND PROPAGATION HELO DOMAIN-CONTAINING PROTEIN"/>
    <property type="match status" value="1"/>
</dbReference>
<evidence type="ECO:0000313" key="4">
    <source>
        <dbReference type="Proteomes" id="UP000572817"/>
    </source>
</evidence>
<dbReference type="InterPro" id="IPR038305">
    <property type="entry name" value="HeLo_sf"/>
</dbReference>
<name>A0A8H4N2U5_9PEZI</name>
<protein>
    <recommendedName>
        <fullName evidence="2">Prion-inhibition and propagation HeLo domain-containing protein</fullName>
    </recommendedName>
</protein>
<feature type="domain" description="Prion-inhibition and propagation HeLo" evidence="2">
    <location>
        <begin position="1"/>
        <end position="189"/>
    </location>
</feature>
<dbReference type="OrthoDB" id="1911848at2759"/>
<dbReference type="Proteomes" id="UP000572817">
    <property type="component" value="Unassembled WGS sequence"/>
</dbReference>
<evidence type="ECO:0000313" key="3">
    <source>
        <dbReference type="EMBL" id="KAF4306955.1"/>
    </source>
</evidence>
<dbReference type="Pfam" id="PF14479">
    <property type="entry name" value="HeLo"/>
    <property type="match status" value="1"/>
</dbReference>